<dbReference type="VEuPathDB" id="AmoebaDB:NF0001120"/>
<dbReference type="SMART" id="SM00240">
    <property type="entry name" value="FHA"/>
    <property type="match status" value="1"/>
</dbReference>
<feature type="domain" description="FHA" evidence="2">
    <location>
        <begin position="98"/>
        <end position="149"/>
    </location>
</feature>
<feature type="compositionally biased region" description="Low complexity" evidence="1">
    <location>
        <begin position="54"/>
        <end position="68"/>
    </location>
</feature>
<dbReference type="InterPro" id="IPR050923">
    <property type="entry name" value="Cell_Proc_Reg/RNA_Proc"/>
</dbReference>
<keyword evidence="4" id="KW-1185">Reference proteome</keyword>
<feature type="region of interest" description="Disordered" evidence="1">
    <location>
        <begin position="33"/>
        <end position="68"/>
    </location>
</feature>
<protein>
    <recommendedName>
        <fullName evidence="2">FHA domain-containing protein</fullName>
    </recommendedName>
</protein>
<dbReference type="VEuPathDB" id="AmoebaDB:FDP41_007448"/>
<reference evidence="3 4" key="1">
    <citation type="journal article" date="2019" name="Sci. Rep.">
        <title>Nanopore sequencing improves the draft genome of the human pathogenic amoeba Naegleria fowleri.</title>
        <authorList>
            <person name="Liechti N."/>
            <person name="Schurch N."/>
            <person name="Bruggmann R."/>
            <person name="Wittwer M."/>
        </authorList>
    </citation>
    <scope>NUCLEOTIDE SEQUENCE [LARGE SCALE GENOMIC DNA]</scope>
    <source>
        <strain evidence="3 4">ATCC 30894</strain>
    </source>
</reference>
<proteinExistence type="predicted"/>
<dbReference type="OrthoDB" id="444265at2759"/>
<dbReference type="Gene3D" id="2.60.200.20">
    <property type="match status" value="1"/>
</dbReference>
<feature type="region of interest" description="Disordered" evidence="1">
    <location>
        <begin position="204"/>
        <end position="241"/>
    </location>
</feature>
<dbReference type="PROSITE" id="PS50006">
    <property type="entry name" value="FHA_DOMAIN"/>
    <property type="match status" value="1"/>
</dbReference>
<gene>
    <name evidence="3" type="ORF">FDP41_007448</name>
</gene>
<dbReference type="PANTHER" id="PTHR23308">
    <property type="entry name" value="NUCLEAR INHIBITOR OF PROTEIN PHOSPHATASE-1"/>
    <property type="match status" value="1"/>
</dbReference>
<evidence type="ECO:0000256" key="1">
    <source>
        <dbReference type="SAM" id="MobiDB-lite"/>
    </source>
</evidence>
<feature type="compositionally biased region" description="Low complexity" evidence="1">
    <location>
        <begin position="313"/>
        <end position="330"/>
    </location>
</feature>
<dbReference type="InterPro" id="IPR000253">
    <property type="entry name" value="FHA_dom"/>
</dbReference>
<dbReference type="VEuPathDB" id="AmoebaDB:NfTy_003210"/>
<comment type="caution">
    <text evidence="3">The sequence shown here is derived from an EMBL/GenBank/DDBJ whole genome shotgun (WGS) entry which is preliminary data.</text>
</comment>
<name>A0A6A5CAK4_NAEFO</name>
<dbReference type="EMBL" id="VFQX01000003">
    <property type="protein sequence ID" value="KAF0984271.1"/>
    <property type="molecule type" value="Genomic_DNA"/>
</dbReference>
<feature type="compositionally biased region" description="Polar residues" evidence="1">
    <location>
        <begin position="33"/>
        <end position="48"/>
    </location>
</feature>
<dbReference type="Pfam" id="PF00498">
    <property type="entry name" value="FHA"/>
    <property type="match status" value="1"/>
</dbReference>
<dbReference type="InterPro" id="IPR008984">
    <property type="entry name" value="SMAD_FHA_dom_sf"/>
</dbReference>
<dbReference type="GeneID" id="68114666"/>
<feature type="compositionally biased region" description="Basic and acidic residues" evidence="1">
    <location>
        <begin position="386"/>
        <end position="397"/>
    </location>
</feature>
<dbReference type="RefSeq" id="XP_044568984.1">
    <property type="nucleotide sequence ID" value="XM_044711194.1"/>
</dbReference>
<dbReference type="SUPFAM" id="SSF49879">
    <property type="entry name" value="SMAD/FHA domain"/>
    <property type="match status" value="1"/>
</dbReference>
<dbReference type="AlphaFoldDB" id="A0A6A5CAK4"/>
<evidence type="ECO:0000313" key="4">
    <source>
        <dbReference type="Proteomes" id="UP000444721"/>
    </source>
</evidence>
<sequence>MLASSSEVSSTSKLIQVQNYKIPYWGVGGSSQQDVDATPLPSNSSATSHEPIGSSSSSSDHQQSPSSTQVKFPYYLEVIKEGELLEDESIDLSKQSYYVFGRQQDMSDVLCANNSISRQHCLIQHAKNGRVYLYDLGSANGTFWNNRKHQCKPHRFIPLWLGNSFTLGMSSRSYVLSVKEGYEDAVRKLEDDLRKRKTSFEIASEKKKKNESNNNEKKRKNYDSEGEEISEDELPEDYDENEDNRNKRLRIEDQLTSEWFEFNEREFYDNTSSKQASSSSTMDKNPSTLEGLVEKQEQLKLHLANMKKELETEIQMINDQQQKQQNSSSNAEEEDEFEKYMNTINSSLISQNTAKQKQLEKEIKEIEEELSRIQQAITKAKPSTKSAKERKQFEKDAEIMRDRLTRDMFLKPLSDSSLGNGGTVSSKVD</sequence>
<feature type="region of interest" description="Disordered" evidence="1">
    <location>
        <begin position="312"/>
        <end position="337"/>
    </location>
</feature>
<evidence type="ECO:0000259" key="2">
    <source>
        <dbReference type="PROSITE" id="PS50006"/>
    </source>
</evidence>
<dbReference type="Proteomes" id="UP000444721">
    <property type="component" value="Unassembled WGS sequence"/>
</dbReference>
<accession>A0A6A5CAK4</accession>
<organism evidence="3 4">
    <name type="scientific">Naegleria fowleri</name>
    <name type="common">Brain eating amoeba</name>
    <dbReference type="NCBI Taxonomy" id="5763"/>
    <lineage>
        <taxon>Eukaryota</taxon>
        <taxon>Discoba</taxon>
        <taxon>Heterolobosea</taxon>
        <taxon>Tetramitia</taxon>
        <taxon>Eutetramitia</taxon>
        <taxon>Vahlkampfiidae</taxon>
        <taxon>Naegleria</taxon>
    </lineage>
</organism>
<feature type="compositionally biased region" description="Basic and acidic residues" evidence="1">
    <location>
        <begin position="204"/>
        <end position="216"/>
    </location>
</feature>
<feature type="region of interest" description="Disordered" evidence="1">
    <location>
        <begin position="378"/>
        <end position="397"/>
    </location>
</feature>
<dbReference type="OMA" id="ANGTFWN"/>
<evidence type="ECO:0000313" key="3">
    <source>
        <dbReference type="EMBL" id="KAF0984271.1"/>
    </source>
</evidence>
<feature type="compositionally biased region" description="Acidic residues" evidence="1">
    <location>
        <begin position="224"/>
        <end position="241"/>
    </location>
</feature>